<dbReference type="EMBL" id="VYKI01000007">
    <property type="protein sequence ID" value="KAA9000321.1"/>
    <property type="molecule type" value="Genomic_DNA"/>
</dbReference>
<reference evidence="1 2" key="1">
    <citation type="journal article" date="2020" name="Antonie Van Leeuwenhoek">
        <title>Stenotrophomonas cyclobalanopsidis sp. nov., isolated from the leaf spot disease of Cyclobalanopsis patelliformis.</title>
        <authorList>
            <person name="Bian D.R."/>
            <person name="Xue H."/>
            <person name="Piao C.G."/>
            <person name="Li Y."/>
        </authorList>
    </citation>
    <scope>NUCLEOTIDE SEQUENCE [LARGE SCALE GENOMIC DNA]</scope>
    <source>
        <strain evidence="1 2">TPQG1-4</strain>
    </source>
</reference>
<name>A0ABQ6T2B8_9GAMM</name>
<protein>
    <recommendedName>
        <fullName evidence="3">TIGR02391 family protein</fullName>
    </recommendedName>
</protein>
<gene>
    <name evidence="1" type="ORF">FJU31_08085</name>
</gene>
<evidence type="ECO:0000313" key="2">
    <source>
        <dbReference type="Proteomes" id="UP000326367"/>
    </source>
</evidence>
<evidence type="ECO:0008006" key="3">
    <source>
        <dbReference type="Google" id="ProtNLM"/>
    </source>
</evidence>
<sequence length="149" mass="16793">MLEFSLKRIPGFLAADRNPRRNQRAKAKVDWPNFDRAVAALHPADFLDQVSKPARAKLLGGTRNRPQIQFVRVAADGSLTANYEDSNLPHNDAEALVVAMRRVRNNLFHGGKEDPLQEPHQGDDEEWVIAAEEVAALLLELLELQRLRP</sequence>
<evidence type="ECO:0000313" key="1">
    <source>
        <dbReference type="EMBL" id="KAA9000321.1"/>
    </source>
</evidence>
<keyword evidence="2" id="KW-1185">Reference proteome</keyword>
<dbReference type="Proteomes" id="UP000326367">
    <property type="component" value="Unassembled WGS sequence"/>
</dbReference>
<comment type="caution">
    <text evidence="1">The sequence shown here is derived from an EMBL/GenBank/DDBJ whole genome shotgun (WGS) entry which is preliminary data.</text>
</comment>
<accession>A0ABQ6T2B8</accession>
<organism evidence="1 2">
    <name type="scientific">Stenotrophomonas cyclobalanopsidis</name>
    <dbReference type="NCBI Taxonomy" id="2771362"/>
    <lineage>
        <taxon>Bacteria</taxon>
        <taxon>Pseudomonadati</taxon>
        <taxon>Pseudomonadota</taxon>
        <taxon>Gammaproteobacteria</taxon>
        <taxon>Lysobacterales</taxon>
        <taxon>Lysobacteraceae</taxon>
        <taxon>Stenotrophomonas</taxon>
    </lineage>
</organism>
<proteinExistence type="predicted"/>